<dbReference type="EMBL" id="MKKU01000010">
    <property type="protein sequence ID" value="RNF27305.1"/>
    <property type="molecule type" value="Genomic_DNA"/>
</dbReference>
<feature type="compositionally biased region" description="Basic and acidic residues" evidence="2">
    <location>
        <begin position="279"/>
        <end position="292"/>
    </location>
</feature>
<dbReference type="AlphaFoldDB" id="A0A3R7N8S7"/>
<dbReference type="OrthoDB" id="249835at2759"/>
<evidence type="ECO:0000313" key="4">
    <source>
        <dbReference type="Proteomes" id="UP000284403"/>
    </source>
</evidence>
<feature type="region of interest" description="Disordered" evidence="2">
    <location>
        <begin position="241"/>
        <end position="313"/>
    </location>
</feature>
<feature type="coiled-coil region" evidence="1">
    <location>
        <begin position="3"/>
        <end position="76"/>
    </location>
</feature>
<gene>
    <name evidence="3" type="ORF">Tco025E_00497</name>
</gene>
<evidence type="ECO:0000256" key="2">
    <source>
        <dbReference type="SAM" id="MobiDB-lite"/>
    </source>
</evidence>
<keyword evidence="4" id="KW-1185">Reference proteome</keyword>
<accession>A0A3R7N8S7</accession>
<feature type="compositionally biased region" description="Polar residues" evidence="2">
    <location>
        <begin position="296"/>
        <end position="308"/>
    </location>
</feature>
<name>A0A3R7N8S7_9TRYP</name>
<dbReference type="Proteomes" id="UP000284403">
    <property type="component" value="Unassembled WGS sequence"/>
</dbReference>
<keyword evidence="1" id="KW-0175">Coiled coil</keyword>
<reference evidence="3 4" key="1">
    <citation type="journal article" date="2018" name="BMC Genomics">
        <title>Genomic comparison of Trypanosoma conorhini and Trypanosoma rangeli to Trypanosoma cruzi strains of high and low virulence.</title>
        <authorList>
            <person name="Bradwell K.R."/>
            <person name="Koparde V.N."/>
            <person name="Matveyev A.V."/>
            <person name="Serrano M.G."/>
            <person name="Alves J.M."/>
            <person name="Parikh H."/>
            <person name="Huang B."/>
            <person name="Lee V."/>
            <person name="Espinosa-Alvarez O."/>
            <person name="Ortiz P.A."/>
            <person name="Costa-Martins A.G."/>
            <person name="Teixeira M.M."/>
            <person name="Buck G.A."/>
        </authorList>
    </citation>
    <scope>NUCLEOTIDE SEQUENCE [LARGE SCALE GENOMIC DNA]</scope>
    <source>
        <strain evidence="3 4">025E</strain>
    </source>
</reference>
<dbReference type="GeneID" id="40314108"/>
<comment type="caution">
    <text evidence="3">The sequence shown here is derived from an EMBL/GenBank/DDBJ whole genome shotgun (WGS) entry which is preliminary data.</text>
</comment>
<proteinExistence type="predicted"/>
<organism evidence="3 4">
    <name type="scientific">Trypanosoma conorhini</name>
    <dbReference type="NCBI Taxonomy" id="83891"/>
    <lineage>
        <taxon>Eukaryota</taxon>
        <taxon>Discoba</taxon>
        <taxon>Euglenozoa</taxon>
        <taxon>Kinetoplastea</taxon>
        <taxon>Metakinetoplastina</taxon>
        <taxon>Trypanosomatida</taxon>
        <taxon>Trypanosomatidae</taxon>
        <taxon>Trypanosoma</taxon>
    </lineage>
</organism>
<evidence type="ECO:0000313" key="3">
    <source>
        <dbReference type="EMBL" id="RNF27305.1"/>
    </source>
</evidence>
<protein>
    <submittedName>
        <fullName evidence="3">Uncharacterized protein</fullName>
    </submittedName>
</protein>
<evidence type="ECO:0000256" key="1">
    <source>
        <dbReference type="SAM" id="Coils"/>
    </source>
</evidence>
<sequence length="375" mass="40137">MKLSKLSVSFDEARREADALRNTVRRLEEENGQLCVKSRGMKSALAETEATLREEKRSLMAEVSLLRSRCLALEQEVASATELSHEKAEAANSLLQQLAEAKSRAADSAYSDTARLAGVSVGLEEVVLCLRDAAVAELKRAARGTVVVDEEGEGVMQLGRELCSAIEHTAGLSLQVTRRQRQLTQLINLVAAKQSVALRKIQQCLLGSVALGKTDAAILEACLLLFNDVADALSAVAVAEAEDVARPSSPTPVGVERESLLQRTPRAAQSRVSDTTPSPERHAAPSPGERRPPAPSSSRGHATMSSAARGSPHALRVPLERQSRMDAGHAGDDPFGYAVATLSAQEKQYDRRQHSVPMKRWVAPGKAGAATRGGM</sequence>
<dbReference type="RefSeq" id="XP_029232511.1">
    <property type="nucleotide sequence ID" value="XM_029367438.1"/>
</dbReference>